<proteinExistence type="predicted"/>
<dbReference type="EMBL" id="JAUSRL010000002">
    <property type="protein sequence ID" value="MDP9959157.1"/>
    <property type="molecule type" value="Genomic_DNA"/>
</dbReference>
<gene>
    <name evidence="2" type="ORF">J2T04_001036</name>
</gene>
<dbReference type="Proteomes" id="UP001235513">
    <property type="component" value="Unassembled WGS sequence"/>
</dbReference>
<keyword evidence="3" id="KW-1185">Reference proteome</keyword>
<feature type="transmembrane region" description="Helical" evidence="1">
    <location>
        <begin position="42"/>
        <end position="63"/>
    </location>
</feature>
<evidence type="ECO:0000313" key="3">
    <source>
        <dbReference type="Proteomes" id="UP001235513"/>
    </source>
</evidence>
<name>A0ABT9SJI9_9FLAO</name>
<organism evidence="2 3">
    <name type="scientific">Chryseobacterium lathyri</name>
    <dbReference type="NCBI Taxonomy" id="395933"/>
    <lineage>
        <taxon>Bacteria</taxon>
        <taxon>Pseudomonadati</taxon>
        <taxon>Bacteroidota</taxon>
        <taxon>Flavobacteriia</taxon>
        <taxon>Flavobacteriales</taxon>
        <taxon>Weeksellaceae</taxon>
        <taxon>Chryseobacterium group</taxon>
        <taxon>Chryseobacterium</taxon>
    </lineage>
</organism>
<evidence type="ECO:0000256" key="1">
    <source>
        <dbReference type="SAM" id="Phobius"/>
    </source>
</evidence>
<sequence length="88" mass="10607">MDEYGDIIKRSKDEVAKVDFKISSFIAIVKKYKILNFKIPQIIYFVGLATIFLRFTIYIYQIFDAQDKPLDYLWHEQLEYLKVIFKSK</sequence>
<dbReference type="RefSeq" id="WP_306841769.1">
    <property type="nucleotide sequence ID" value="NZ_JAUSRL010000002.1"/>
</dbReference>
<protein>
    <submittedName>
        <fullName evidence="2">Uncharacterized protein</fullName>
    </submittedName>
</protein>
<keyword evidence="1" id="KW-0812">Transmembrane</keyword>
<evidence type="ECO:0000313" key="2">
    <source>
        <dbReference type="EMBL" id="MDP9959157.1"/>
    </source>
</evidence>
<comment type="caution">
    <text evidence="2">The sequence shown here is derived from an EMBL/GenBank/DDBJ whole genome shotgun (WGS) entry which is preliminary data.</text>
</comment>
<reference evidence="2 3" key="1">
    <citation type="submission" date="2023-07" db="EMBL/GenBank/DDBJ databases">
        <title>Sorghum-associated microbial communities from plants grown in Nebraska, USA.</title>
        <authorList>
            <person name="Schachtman D."/>
        </authorList>
    </citation>
    <scope>NUCLEOTIDE SEQUENCE [LARGE SCALE GENOMIC DNA]</scope>
    <source>
        <strain evidence="2 3">CC351</strain>
    </source>
</reference>
<accession>A0ABT9SJI9</accession>
<keyword evidence="1" id="KW-1133">Transmembrane helix</keyword>
<keyword evidence="1" id="KW-0472">Membrane</keyword>